<dbReference type="PANTHER" id="PTHR11727:SF7">
    <property type="entry name" value="DIMETHYLADENOSINE TRANSFERASE-RELATED"/>
    <property type="match status" value="1"/>
</dbReference>
<protein>
    <recommendedName>
        <fullName evidence="6">Ribosomal RNA adenine methylase transferase N-terminal domain-containing protein</fullName>
    </recommendedName>
</protein>
<feature type="binding site" evidence="5">
    <location>
        <position position="117"/>
    </location>
    <ligand>
        <name>S-adenosyl-L-methionine</name>
        <dbReference type="ChEBI" id="CHEBI:59789"/>
    </ligand>
</feature>
<name>A0ABQ4FG01_9ACTN</name>
<feature type="binding site" evidence="5">
    <location>
        <position position="101"/>
    </location>
    <ligand>
        <name>S-adenosyl-L-methionine</name>
        <dbReference type="ChEBI" id="CHEBI:59789"/>
    </ligand>
</feature>
<evidence type="ECO:0000313" key="8">
    <source>
        <dbReference type="Proteomes" id="UP000651728"/>
    </source>
</evidence>
<dbReference type="Pfam" id="PF00398">
    <property type="entry name" value="RrnaAD"/>
    <property type="match status" value="1"/>
</dbReference>
<accession>A0ABQ4FG01</accession>
<evidence type="ECO:0000256" key="2">
    <source>
        <dbReference type="ARBA" id="ARBA00022679"/>
    </source>
</evidence>
<comment type="similarity">
    <text evidence="5">Belongs to the class I-like SAM-binding methyltransferase superfamily. rRNA adenine N(6)-methyltransferase family.</text>
</comment>
<dbReference type="Proteomes" id="UP000651728">
    <property type="component" value="Unassembled WGS sequence"/>
</dbReference>
<dbReference type="SMART" id="SM00650">
    <property type="entry name" value="rADc"/>
    <property type="match status" value="1"/>
</dbReference>
<feature type="binding site" evidence="5">
    <location>
        <position position="31"/>
    </location>
    <ligand>
        <name>S-adenosyl-L-methionine</name>
        <dbReference type="ChEBI" id="CHEBI:59789"/>
    </ligand>
</feature>
<dbReference type="InterPro" id="IPR020598">
    <property type="entry name" value="rRNA_Ade_methylase_Trfase_N"/>
</dbReference>
<feature type="binding site" evidence="5">
    <location>
        <position position="57"/>
    </location>
    <ligand>
        <name>S-adenosyl-L-methionine</name>
        <dbReference type="ChEBI" id="CHEBI:59789"/>
    </ligand>
</feature>
<dbReference type="CDD" id="cd02440">
    <property type="entry name" value="AdoMet_MTases"/>
    <property type="match status" value="1"/>
</dbReference>
<keyword evidence="1 5" id="KW-0489">Methyltransferase</keyword>
<dbReference type="PANTHER" id="PTHR11727">
    <property type="entry name" value="DIMETHYLADENOSINE TRANSFERASE"/>
    <property type="match status" value="1"/>
</dbReference>
<feature type="domain" description="Ribosomal RNA adenine methylase transferase N-terminal" evidence="6">
    <location>
        <begin position="38"/>
        <end position="198"/>
    </location>
</feature>
<dbReference type="Gene3D" id="3.40.50.150">
    <property type="entry name" value="Vaccinia Virus protein VP39"/>
    <property type="match status" value="1"/>
</dbReference>
<evidence type="ECO:0000313" key="7">
    <source>
        <dbReference type="EMBL" id="GIH33728.1"/>
    </source>
</evidence>
<dbReference type="InterPro" id="IPR020596">
    <property type="entry name" value="rRNA_Ade_Mease_Trfase_CS"/>
</dbReference>
<keyword evidence="3 5" id="KW-0949">S-adenosyl-L-methionine</keyword>
<dbReference type="PROSITE" id="PS01131">
    <property type="entry name" value="RRNA_A_DIMETH"/>
    <property type="match status" value="1"/>
</dbReference>
<evidence type="ECO:0000259" key="6">
    <source>
        <dbReference type="SMART" id="SM00650"/>
    </source>
</evidence>
<evidence type="ECO:0000256" key="5">
    <source>
        <dbReference type="PROSITE-ProRule" id="PRU01026"/>
    </source>
</evidence>
<keyword evidence="4 5" id="KW-0694">RNA-binding</keyword>
<keyword evidence="8" id="KW-1185">Reference proteome</keyword>
<keyword evidence="2 5" id="KW-0808">Transferase</keyword>
<organism evidence="7 8">
    <name type="scientific">Microbispora amethystogenes</name>
    <dbReference type="NCBI Taxonomy" id="1427754"/>
    <lineage>
        <taxon>Bacteria</taxon>
        <taxon>Bacillati</taxon>
        <taxon>Actinomycetota</taxon>
        <taxon>Actinomycetes</taxon>
        <taxon>Streptosporangiales</taxon>
        <taxon>Streptosporangiaceae</taxon>
        <taxon>Microbispora</taxon>
    </lineage>
</organism>
<gene>
    <name evidence="7" type="ORF">Mam01_38920</name>
</gene>
<proteinExistence type="inferred from homology"/>
<reference evidence="7 8" key="1">
    <citation type="submission" date="2021-01" db="EMBL/GenBank/DDBJ databases">
        <title>Whole genome shotgun sequence of Microbispora amethystogenes NBRC 101907.</title>
        <authorList>
            <person name="Komaki H."/>
            <person name="Tamura T."/>
        </authorList>
    </citation>
    <scope>NUCLEOTIDE SEQUENCE [LARGE SCALE GENOMIC DNA]</scope>
    <source>
        <strain evidence="7 8">NBRC 101907</strain>
    </source>
</reference>
<dbReference type="EMBL" id="BOOB01000027">
    <property type="protein sequence ID" value="GIH33728.1"/>
    <property type="molecule type" value="Genomic_DNA"/>
</dbReference>
<dbReference type="SUPFAM" id="SSF53335">
    <property type="entry name" value="S-adenosyl-L-methionine-dependent methyltransferases"/>
    <property type="match status" value="1"/>
</dbReference>
<dbReference type="PROSITE" id="PS51689">
    <property type="entry name" value="SAM_RNA_A_N6_MT"/>
    <property type="match status" value="1"/>
</dbReference>
<feature type="binding site" evidence="5">
    <location>
        <position position="78"/>
    </location>
    <ligand>
        <name>S-adenosyl-L-methionine</name>
        <dbReference type="ChEBI" id="CHEBI:59789"/>
    </ligand>
</feature>
<comment type="caution">
    <text evidence="7">The sequence shown here is derived from an EMBL/GenBank/DDBJ whole genome shotgun (WGS) entry which is preliminary data.</text>
</comment>
<evidence type="ECO:0000256" key="1">
    <source>
        <dbReference type="ARBA" id="ARBA00022603"/>
    </source>
</evidence>
<evidence type="ECO:0000256" key="3">
    <source>
        <dbReference type="ARBA" id="ARBA00022691"/>
    </source>
</evidence>
<dbReference type="InterPro" id="IPR029063">
    <property type="entry name" value="SAM-dependent_MTases_sf"/>
</dbReference>
<dbReference type="NCBIfam" id="NF000499">
    <property type="entry name" value="Erm23S_rRNA_broad"/>
    <property type="match status" value="1"/>
</dbReference>
<evidence type="ECO:0000256" key="4">
    <source>
        <dbReference type="ARBA" id="ARBA00022884"/>
    </source>
</evidence>
<dbReference type="InterPro" id="IPR001737">
    <property type="entry name" value="KsgA/Erm"/>
</dbReference>
<sequence>MRRFVLPGSDRVIRGATFMVHQGGRQELGQNFLVDDAVIAHIGDLVAETPGPIVELGAGDGALTLPLSRYGRPVTAVEIDPRRAGRLARHVPPNVEVVNADILRFRFPRHPHVVVGNVPFHLTTSIMRRLLAANGWQAAVLLVQWEVARRRAGVGGASMLTAVWWPWYEFEVRSRVPARAFRPAPSVDGGLLRMRRRPVPLVDEKGPYQDFVRRVFTGRGRGLLEIVERAGRADRRTVRDWARAARVKPYALPKDLSAEQWASLWRDTMPACGRARPWPSR</sequence>
<feature type="binding site" evidence="5">
    <location>
        <position position="33"/>
    </location>
    <ligand>
        <name>S-adenosyl-L-methionine</name>
        <dbReference type="ChEBI" id="CHEBI:59789"/>
    </ligand>
</feature>